<feature type="non-terminal residue" evidence="2">
    <location>
        <position position="1"/>
    </location>
</feature>
<dbReference type="InterPro" id="IPR001251">
    <property type="entry name" value="CRAL-TRIO_dom"/>
</dbReference>
<name>A0ABN7NRH1_TIMPD</name>
<gene>
    <name evidence="2" type="ORF">TPAB3V08_LOCUS5398</name>
</gene>
<sequence>PANADPGKVTAYQWSHTDDLWLETALEEEETQKNGISVIVDAGNIPWKFLKFANPFNATFVGRKSDALPVRHIEHHVVNTSFFMNALIALVFPFLSNRTKESIHFHYQDRASLHKFINPEILPEEYGGKVPEIEYEEQEKYLHEKEDVLLESYIARFTLLLMSSDRMKTRLGDWVVTIDLLRQPLALSSGSNVECE</sequence>
<dbReference type="PANTHER" id="PTHR10174">
    <property type="entry name" value="ALPHA-TOCOPHEROL TRANSFER PROTEIN-RELATED"/>
    <property type="match status" value="1"/>
</dbReference>
<evidence type="ECO:0000313" key="2">
    <source>
        <dbReference type="EMBL" id="CAG2058428.1"/>
    </source>
</evidence>
<dbReference type="PROSITE" id="PS50191">
    <property type="entry name" value="CRAL_TRIO"/>
    <property type="match status" value="1"/>
</dbReference>
<accession>A0ABN7NRH1</accession>
<dbReference type="Gene3D" id="1.20.5.1200">
    <property type="entry name" value="Alpha-tocopherol transfer"/>
    <property type="match status" value="1"/>
</dbReference>
<evidence type="ECO:0000259" key="1">
    <source>
        <dbReference type="PROSITE" id="PS50191"/>
    </source>
</evidence>
<dbReference type="Gene3D" id="3.40.525.10">
    <property type="entry name" value="CRAL-TRIO lipid binding domain"/>
    <property type="match status" value="1"/>
</dbReference>
<feature type="domain" description="CRAL-TRIO" evidence="1">
    <location>
        <begin position="1"/>
        <end position="134"/>
    </location>
</feature>
<proteinExistence type="predicted"/>
<reference evidence="2" key="1">
    <citation type="submission" date="2021-03" db="EMBL/GenBank/DDBJ databases">
        <authorList>
            <person name="Tran Van P."/>
        </authorList>
    </citation>
    <scope>NUCLEOTIDE SEQUENCE</scope>
</reference>
<dbReference type="EMBL" id="CAJPIN010007278">
    <property type="protein sequence ID" value="CAG2058428.1"/>
    <property type="molecule type" value="Genomic_DNA"/>
</dbReference>
<dbReference type="PANTHER" id="PTHR10174:SF226">
    <property type="entry name" value="CLAVESIN-1-LIKE PROTEIN"/>
    <property type="match status" value="1"/>
</dbReference>
<dbReference type="Pfam" id="PF00650">
    <property type="entry name" value="CRAL_TRIO"/>
    <property type="match status" value="1"/>
</dbReference>
<dbReference type="InterPro" id="IPR036865">
    <property type="entry name" value="CRAL-TRIO_dom_sf"/>
</dbReference>
<dbReference type="CDD" id="cd00170">
    <property type="entry name" value="SEC14"/>
    <property type="match status" value="1"/>
</dbReference>
<protein>
    <recommendedName>
        <fullName evidence="1">CRAL-TRIO domain-containing protein</fullName>
    </recommendedName>
</protein>
<keyword evidence="3" id="KW-1185">Reference proteome</keyword>
<comment type="caution">
    <text evidence="2">The sequence shown here is derived from an EMBL/GenBank/DDBJ whole genome shotgun (WGS) entry which is preliminary data.</text>
</comment>
<dbReference type="SUPFAM" id="SSF52087">
    <property type="entry name" value="CRAL/TRIO domain"/>
    <property type="match status" value="1"/>
</dbReference>
<organism evidence="2 3">
    <name type="scientific">Timema podura</name>
    <name type="common">Walking stick</name>
    <dbReference type="NCBI Taxonomy" id="61482"/>
    <lineage>
        <taxon>Eukaryota</taxon>
        <taxon>Metazoa</taxon>
        <taxon>Ecdysozoa</taxon>
        <taxon>Arthropoda</taxon>
        <taxon>Hexapoda</taxon>
        <taxon>Insecta</taxon>
        <taxon>Pterygota</taxon>
        <taxon>Neoptera</taxon>
        <taxon>Polyneoptera</taxon>
        <taxon>Phasmatodea</taxon>
        <taxon>Timematodea</taxon>
        <taxon>Timematoidea</taxon>
        <taxon>Timematidae</taxon>
        <taxon>Timema</taxon>
    </lineage>
</organism>
<evidence type="ECO:0000313" key="3">
    <source>
        <dbReference type="Proteomes" id="UP001153148"/>
    </source>
</evidence>
<dbReference type="Proteomes" id="UP001153148">
    <property type="component" value="Unassembled WGS sequence"/>
</dbReference>